<gene>
    <name evidence="3" type="ORF">BN46_1145</name>
    <name evidence="4" type="ORF">HMPREF9719_01412</name>
</gene>
<dbReference type="AlphaFoldDB" id="I7JWH0"/>
<dbReference type="SUPFAM" id="SSF53800">
    <property type="entry name" value="Chelatase"/>
    <property type="match status" value="1"/>
</dbReference>
<keyword evidence="2" id="KW-0456">Lyase</keyword>
<evidence type="ECO:0000313" key="5">
    <source>
        <dbReference type="Proteomes" id="UP000006078"/>
    </source>
</evidence>
<evidence type="ECO:0000256" key="2">
    <source>
        <dbReference type="ARBA" id="ARBA00023239"/>
    </source>
</evidence>
<comment type="caution">
    <text evidence="3">The sequence shown here is derived from an EMBL/GenBank/DDBJ whole genome shotgun (WGS) entry which is preliminary data.</text>
</comment>
<dbReference type="RefSeq" id="WP_004601302.1">
    <property type="nucleotide sequence ID" value="NZ_HF541867.1"/>
</dbReference>
<dbReference type="PANTHER" id="PTHR33542">
    <property type="entry name" value="SIROHYDROCHLORIN FERROCHELATASE, CHLOROPLASTIC"/>
    <property type="match status" value="1"/>
</dbReference>
<dbReference type="InterPro" id="IPR002762">
    <property type="entry name" value="CbiX-like"/>
</dbReference>
<proteinExistence type="predicted"/>
<organism evidence="3 6">
    <name type="scientific">Corynebacterium otitidis ATCC 51513</name>
    <dbReference type="NCBI Taxonomy" id="883169"/>
    <lineage>
        <taxon>Bacteria</taxon>
        <taxon>Bacillati</taxon>
        <taxon>Actinomycetota</taxon>
        <taxon>Actinomycetes</taxon>
        <taxon>Mycobacteriales</taxon>
        <taxon>Corynebacteriaceae</taxon>
        <taxon>Corynebacterium</taxon>
    </lineage>
</organism>
<dbReference type="PANTHER" id="PTHR33542:SF3">
    <property type="entry name" value="SIROHYDROCHLORIN FERROCHELATASE, CHLOROPLASTIC"/>
    <property type="match status" value="1"/>
</dbReference>
<evidence type="ECO:0000313" key="6">
    <source>
        <dbReference type="Proteomes" id="UP000011016"/>
    </source>
</evidence>
<evidence type="ECO:0000313" key="3">
    <source>
        <dbReference type="EMBL" id="CCI83871.1"/>
    </source>
</evidence>
<dbReference type="Pfam" id="PF01903">
    <property type="entry name" value="CbiX"/>
    <property type="match status" value="1"/>
</dbReference>
<keyword evidence="1" id="KW-0479">Metal-binding</keyword>
<dbReference type="CDD" id="cd03416">
    <property type="entry name" value="CbiX_SirB_N"/>
    <property type="match status" value="1"/>
</dbReference>
<dbReference type="OrthoDB" id="482456at2"/>
<dbReference type="Gene3D" id="3.40.50.1400">
    <property type="match status" value="2"/>
</dbReference>
<evidence type="ECO:0000313" key="4">
    <source>
        <dbReference type="EMBL" id="EJZ81681.1"/>
    </source>
</evidence>
<dbReference type="Proteomes" id="UP000006078">
    <property type="component" value="Unassembled WGS sequence"/>
</dbReference>
<reference evidence="4 5" key="2">
    <citation type="submission" date="2012-08" db="EMBL/GenBank/DDBJ databases">
        <title>The Genome Sequence of Turicella otitidis ATCC 51513.</title>
        <authorList>
            <consortium name="The Broad Institute Genome Sequencing Platform"/>
            <person name="Earl A."/>
            <person name="Ward D."/>
            <person name="Feldgarden M."/>
            <person name="Gevers D."/>
            <person name="Huys G."/>
            <person name="Walker B."/>
            <person name="Young S.K."/>
            <person name="Zeng Q."/>
            <person name="Gargeya S."/>
            <person name="Fitzgerald M."/>
            <person name="Haas B."/>
            <person name="Abouelleil A."/>
            <person name="Alvarado L."/>
            <person name="Arachchi H.M."/>
            <person name="Berlin A.M."/>
            <person name="Chapman S.B."/>
            <person name="Goldberg J."/>
            <person name="Griggs A."/>
            <person name="Gujja S."/>
            <person name="Hansen M."/>
            <person name="Howarth C."/>
            <person name="Imamovic A."/>
            <person name="Larimer J."/>
            <person name="McCowen C."/>
            <person name="Montmayeur A."/>
            <person name="Murphy C."/>
            <person name="Neiman D."/>
            <person name="Pearson M."/>
            <person name="Priest M."/>
            <person name="Roberts A."/>
            <person name="Saif S."/>
            <person name="Shea T."/>
            <person name="Sisk P."/>
            <person name="Sykes S."/>
            <person name="Wortman J."/>
            <person name="Nusbaum C."/>
            <person name="Birren B."/>
        </authorList>
    </citation>
    <scope>NUCLEOTIDE SEQUENCE [LARGE SCALE GENOMIC DNA]</scope>
    <source>
        <strain evidence="4 5">ATCC 51513</strain>
    </source>
</reference>
<reference evidence="3 6" key="1">
    <citation type="journal article" date="2012" name="J. Bacteriol.">
        <title>Draft Genome Sequence of Turicella otitidis ATCC 51513, Isolated from Middle Ear Fluid from a Child with Otitis Media.</title>
        <authorList>
            <person name="Brinkrolf K."/>
            <person name="Schneider J."/>
            <person name="Knecht M."/>
            <person name="Ruckert C."/>
            <person name="Tauch A."/>
        </authorList>
    </citation>
    <scope>NUCLEOTIDE SEQUENCE [LARGE SCALE GENOMIC DNA]</scope>
    <source>
        <strain evidence="3 6">ATCC 51513</strain>
    </source>
</reference>
<dbReference type="GO" id="GO:0046872">
    <property type="term" value="F:metal ion binding"/>
    <property type="evidence" value="ECO:0007669"/>
    <property type="project" value="UniProtKB-KW"/>
</dbReference>
<name>I7JWH0_9CORY</name>
<dbReference type="InterPro" id="IPR050963">
    <property type="entry name" value="Sirohydro_Cobaltochel/CbiX"/>
</dbReference>
<protein>
    <submittedName>
        <fullName evidence="3">Putative secreted protein</fullName>
    </submittedName>
</protein>
<evidence type="ECO:0000256" key="1">
    <source>
        <dbReference type="ARBA" id="ARBA00022723"/>
    </source>
</evidence>
<sequence>MAGLITVAHGTRRRRGEEGVAALSSAAGALLGAEVTPAYLDFQEPDPVSAARAAAAAGHERVVFAPLLFTSAFHLTSDLPKAAERARNEAGVDVEVAEPIGTGDDVARLLAGVAAEDAEPGATLVLYSVGSSSRAATEAVAGLAARVGELAGAPCTPVQATGRAAGGTAALDEVSRNCRAAHLLPLFVTDGRLLDEAAGHVAQCPEGECRWGASPALGTRLARLLAGRFRSALSITSNA</sequence>
<accession>I7JWH0</accession>
<dbReference type="STRING" id="29321.AAV33_06475"/>
<dbReference type="Proteomes" id="UP000011016">
    <property type="component" value="Unassembled WGS sequence"/>
</dbReference>
<dbReference type="GO" id="GO:0016829">
    <property type="term" value="F:lyase activity"/>
    <property type="evidence" value="ECO:0007669"/>
    <property type="project" value="UniProtKB-KW"/>
</dbReference>
<keyword evidence="5" id="KW-1185">Reference proteome</keyword>
<dbReference type="EMBL" id="AHAE01000067">
    <property type="protein sequence ID" value="EJZ81681.1"/>
    <property type="molecule type" value="Genomic_DNA"/>
</dbReference>
<dbReference type="EMBL" id="CAJZ01000163">
    <property type="protein sequence ID" value="CCI83871.1"/>
    <property type="molecule type" value="Genomic_DNA"/>
</dbReference>
<dbReference type="eggNOG" id="COG2138">
    <property type="taxonomic scope" value="Bacteria"/>
</dbReference>
<dbReference type="HOGENOM" id="CLU_056929_4_0_11"/>